<dbReference type="PANTHER" id="PTHR42743">
    <property type="entry name" value="AMINO-ACID AMINOTRANSFERASE"/>
    <property type="match status" value="1"/>
</dbReference>
<organism evidence="10 11">
    <name type="scientific">Priestia flexa</name>
    <dbReference type="NCBI Taxonomy" id="86664"/>
    <lineage>
        <taxon>Bacteria</taxon>
        <taxon>Bacillati</taxon>
        <taxon>Bacillota</taxon>
        <taxon>Bacilli</taxon>
        <taxon>Bacillales</taxon>
        <taxon>Bacillaceae</taxon>
        <taxon>Priestia</taxon>
    </lineage>
</organism>
<dbReference type="GO" id="GO:0004084">
    <property type="term" value="F:branched-chain-amino-acid transaminase activity"/>
    <property type="evidence" value="ECO:0007669"/>
    <property type="project" value="UniProtKB-EC"/>
</dbReference>
<sequence length="304" mass="34187">MTTKIFIDGTFYEKSEAKISVYDHGLLYGDGIYEGLRCYSGYVFQMKEHLNRLKRSANSLRMKLPYSVEEIGEYILETLKINKLQNAYIRLLVTRGVGNIGPDPKTCKNTSLIIIVEDLPNVHGQSVKEIGLSLVIASTRRDAVDATSHEIKSLNYLNSVVARMEANEYGADDAILLDPRGFISESTICNVFMIDNDKLITPSASNGILQGVTRKIIIEIARELSMDVEQRDITPFQLINANEVFLTGTHAEVVGVTRINNIEISNGKIGEITRKFIHKFQERTLDSTFSTPVYKNFNKDKVIN</sequence>
<dbReference type="Proteomes" id="UP001284771">
    <property type="component" value="Unassembled WGS sequence"/>
</dbReference>
<gene>
    <name evidence="9 10" type="primary">ilvE</name>
    <name evidence="10" type="ORF">RIB56_12955</name>
</gene>
<dbReference type="Pfam" id="PF01063">
    <property type="entry name" value="Aminotran_4"/>
    <property type="match status" value="1"/>
</dbReference>
<dbReference type="NCBIfam" id="TIGR01122">
    <property type="entry name" value="ilvE_I"/>
    <property type="match status" value="1"/>
</dbReference>
<comment type="catalytic activity">
    <reaction evidence="9">
        <text>L-leucine + 2-oxoglutarate = 4-methyl-2-oxopentanoate + L-glutamate</text>
        <dbReference type="Rhea" id="RHEA:18321"/>
        <dbReference type="ChEBI" id="CHEBI:16810"/>
        <dbReference type="ChEBI" id="CHEBI:17865"/>
        <dbReference type="ChEBI" id="CHEBI:29985"/>
        <dbReference type="ChEBI" id="CHEBI:57427"/>
        <dbReference type="EC" id="2.6.1.42"/>
    </reaction>
</comment>
<evidence type="ECO:0000313" key="10">
    <source>
        <dbReference type="EMBL" id="MDW8517041.1"/>
    </source>
</evidence>
<comment type="pathway">
    <text evidence="9">Amino-acid biosynthesis; L-isoleucine biosynthesis; L-isoleucine from 2-oxobutanoate: step 4/4.</text>
</comment>
<dbReference type="InterPro" id="IPR018300">
    <property type="entry name" value="Aminotrans_IV_CS"/>
</dbReference>
<evidence type="ECO:0000256" key="2">
    <source>
        <dbReference type="ARBA" id="ARBA00003109"/>
    </source>
</evidence>
<protein>
    <recommendedName>
        <fullName evidence="9">Branched-chain-amino-acid aminotransferase</fullName>
        <shortName evidence="9">BCAT</shortName>
        <ecNumber evidence="9">2.6.1.42</ecNumber>
    </recommendedName>
</protein>
<proteinExistence type="inferred from homology"/>
<accession>A0ABU4J7Q5</accession>
<dbReference type="PROSITE" id="PS00770">
    <property type="entry name" value="AA_TRANSFER_CLASS_4"/>
    <property type="match status" value="1"/>
</dbReference>
<comment type="similarity">
    <text evidence="3 7">Belongs to the class-IV pyridoxal-phosphate-dependent aminotransferase family.</text>
</comment>
<comment type="function">
    <text evidence="2 9">Acts on leucine, isoleucine and valine.</text>
</comment>
<reference evidence="11" key="1">
    <citation type="submission" date="2023-07" db="EMBL/GenBank/DDBJ databases">
        <title>Draft genomic sequences of Priestia flexa CCM isolated from the soil of an abandoned mine contaminated by free cyanide in the high Andean zone of Tacna, Peru.</title>
        <authorList>
            <person name="Caceda Quiroz C.J."/>
            <person name="Maraza Chooque G.J."/>
            <person name="Fora Quispe G.L."/>
            <person name="Carpio Mamani M."/>
        </authorList>
    </citation>
    <scope>NUCLEOTIDE SEQUENCE [LARGE SCALE GENOMIC DNA]</scope>
    <source>
        <strain evidence="11">CCM</strain>
    </source>
</reference>
<dbReference type="EC" id="2.6.1.42" evidence="9"/>
<evidence type="ECO:0000256" key="9">
    <source>
        <dbReference type="RuleBase" id="RU364094"/>
    </source>
</evidence>
<comment type="pathway">
    <text evidence="9">Amino-acid biosynthesis; L-valine biosynthesis; L-valine from pyruvate: step 4/4.</text>
</comment>
<dbReference type="EMBL" id="JAWUZT010000037">
    <property type="protein sequence ID" value="MDW8517041.1"/>
    <property type="molecule type" value="Genomic_DNA"/>
</dbReference>
<comment type="cofactor">
    <cofactor evidence="1 8">
        <name>pyridoxal 5'-phosphate</name>
        <dbReference type="ChEBI" id="CHEBI:597326"/>
    </cofactor>
</comment>
<evidence type="ECO:0000313" key="11">
    <source>
        <dbReference type="Proteomes" id="UP001284771"/>
    </source>
</evidence>
<evidence type="ECO:0000256" key="5">
    <source>
        <dbReference type="ARBA" id="ARBA00022679"/>
    </source>
</evidence>
<name>A0ABU4J7Q5_9BACI</name>
<keyword evidence="11" id="KW-1185">Reference proteome</keyword>
<comment type="caution">
    <text evidence="10">The sequence shown here is derived from an EMBL/GenBank/DDBJ whole genome shotgun (WGS) entry which is preliminary data.</text>
</comment>
<dbReference type="CDD" id="cd00449">
    <property type="entry name" value="PLPDE_IV"/>
    <property type="match status" value="1"/>
</dbReference>
<comment type="pathway">
    <text evidence="9">Amino-acid biosynthesis; L-leucine biosynthesis; L-leucine from 3-methyl-2-oxobutanoate: step 4/4.</text>
</comment>
<keyword evidence="6 8" id="KW-0663">Pyridoxal phosphate</keyword>
<comment type="catalytic activity">
    <reaction evidence="9">
        <text>L-isoleucine + 2-oxoglutarate = (S)-3-methyl-2-oxopentanoate + L-glutamate</text>
        <dbReference type="Rhea" id="RHEA:24801"/>
        <dbReference type="ChEBI" id="CHEBI:16810"/>
        <dbReference type="ChEBI" id="CHEBI:29985"/>
        <dbReference type="ChEBI" id="CHEBI:35146"/>
        <dbReference type="ChEBI" id="CHEBI:58045"/>
        <dbReference type="EC" id="2.6.1.42"/>
    </reaction>
</comment>
<evidence type="ECO:0000256" key="3">
    <source>
        <dbReference type="ARBA" id="ARBA00009320"/>
    </source>
</evidence>
<dbReference type="InterPro" id="IPR001544">
    <property type="entry name" value="Aminotrans_IV"/>
</dbReference>
<dbReference type="InterPro" id="IPR005785">
    <property type="entry name" value="B_amino_transI"/>
</dbReference>
<evidence type="ECO:0000256" key="6">
    <source>
        <dbReference type="ARBA" id="ARBA00022898"/>
    </source>
</evidence>
<dbReference type="RefSeq" id="WP_217599778.1">
    <property type="nucleotide sequence ID" value="NZ_JAWUZT010000037.1"/>
</dbReference>
<keyword evidence="5 9" id="KW-0808">Transferase</keyword>
<comment type="catalytic activity">
    <reaction evidence="9">
        <text>L-valine + 2-oxoglutarate = 3-methyl-2-oxobutanoate + L-glutamate</text>
        <dbReference type="Rhea" id="RHEA:24813"/>
        <dbReference type="ChEBI" id="CHEBI:11851"/>
        <dbReference type="ChEBI" id="CHEBI:16810"/>
        <dbReference type="ChEBI" id="CHEBI:29985"/>
        <dbReference type="ChEBI" id="CHEBI:57762"/>
        <dbReference type="EC" id="2.6.1.42"/>
    </reaction>
</comment>
<keyword evidence="9" id="KW-0028">Amino-acid biosynthesis</keyword>
<keyword evidence="9" id="KW-0100">Branched-chain amino acid biosynthesis</keyword>
<dbReference type="InterPro" id="IPR050571">
    <property type="entry name" value="Class-IV_PLP-Dep_Aminotrnsfr"/>
</dbReference>
<evidence type="ECO:0000256" key="8">
    <source>
        <dbReference type="RuleBase" id="RU004516"/>
    </source>
</evidence>
<evidence type="ECO:0000256" key="4">
    <source>
        <dbReference type="ARBA" id="ARBA00022576"/>
    </source>
</evidence>
<keyword evidence="4 9" id="KW-0032">Aminotransferase</keyword>
<evidence type="ECO:0000256" key="7">
    <source>
        <dbReference type="RuleBase" id="RU004106"/>
    </source>
</evidence>
<evidence type="ECO:0000256" key="1">
    <source>
        <dbReference type="ARBA" id="ARBA00001933"/>
    </source>
</evidence>
<dbReference type="PANTHER" id="PTHR42743:SF11">
    <property type="entry name" value="AMINODEOXYCHORISMATE LYASE"/>
    <property type="match status" value="1"/>
</dbReference>